<gene>
    <name evidence="1" type="ORF">LCGC14_0749190</name>
</gene>
<dbReference type="EMBL" id="LAZR01001798">
    <property type="protein sequence ID" value="KKN38864.1"/>
    <property type="molecule type" value="Genomic_DNA"/>
</dbReference>
<dbReference type="AlphaFoldDB" id="A0A0F9Q8R8"/>
<evidence type="ECO:0008006" key="2">
    <source>
        <dbReference type="Google" id="ProtNLM"/>
    </source>
</evidence>
<name>A0A0F9Q8R8_9ZZZZ</name>
<organism evidence="1">
    <name type="scientific">marine sediment metagenome</name>
    <dbReference type="NCBI Taxonomy" id="412755"/>
    <lineage>
        <taxon>unclassified sequences</taxon>
        <taxon>metagenomes</taxon>
        <taxon>ecological metagenomes</taxon>
    </lineage>
</organism>
<evidence type="ECO:0000313" key="1">
    <source>
        <dbReference type="EMBL" id="KKN38864.1"/>
    </source>
</evidence>
<reference evidence="1" key="1">
    <citation type="journal article" date="2015" name="Nature">
        <title>Complex archaea that bridge the gap between prokaryotes and eukaryotes.</title>
        <authorList>
            <person name="Spang A."/>
            <person name="Saw J.H."/>
            <person name="Jorgensen S.L."/>
            <person name="Zaremba-Niedzwiedzka K."/>
            <person name="Martijn J."/>
            <person name="Lind A.E."/>
            <person name="van Eijk R."/>
            <person name="Schleper C."/>
            <person name="Guy L."/>
            <person name="Ettema T.J."/>
        </authorList>
    </citation>
    <scope>NUCLEOTIDE SEQUENCE</scope>
</reference>
<accession>A0A0F9Q8R8</accession>
<proteinExistence type="predicted"/>
<comment type="caution">
    <text evidence="1">The sequence shown here is derived from an EMBL/GenBank/DDBJ whole genome shotgun (WGS) entry which is preliminary data.</text>
</comment>
<protein>
    <recommendedName>
        <fullName evidence="2">Portal protein</fullName>
    </recommendedName>
</protein>
<sequence>MVLYKPDGSLYSLRESAEDKKLRVMAPSSEVDEIIREATQQVEDELKLEDQGWINLTQLIGEVLTDQERILNLKLSRLYYTKDPLGAQAVRLWTDYTFGPGMTWKAKDDAAQKVLTVFWNSLANQPVLSVRGQRKSSDKNLVDGEIFFAIFLGAKGQATLRRIDPLEITEIITDPDDVENVLYYKRVWSDRLAVLHTTFYRSTTNIKAEPTKDISGSTVKHTDDALVYHLTFRTITQRGNPLLLPALDWIKQYRRFLASRIAIMLALARFAWKTKVKGGQETVDAIKAQTDDKEINAGSQLLENMGSDTQPIRTNSGARNAYEDGRQIKLQVAAAVGIPEQYFGDISIGNLATAKTVELPMMKMFQSYQAVWADTYRDIFQLVMAHNKIPPDKWYVDIDFPAIAPADVAQAATAILQVLQVMPELAVSDDVMQIALMTLGIDDPAEVLEQLAKEAKAHPEIALTKALKEFREVIKNKNNGHKERVS</sequence>